<protein>
    <recommendedName>
        <fullName evidence="5">Counting factor 60</fullName>
    </recommendedName>
</protein>
<dbReference type="InterPro" id="IPR033379">
    <property type="entry name" value="Acid_Pase_AS"/>
</dbReference>
<dbReference type="EMBL" id="GL870968">
    <property type="protein sequence ID" value="EGC38841.1"/>
    <property type="molecule type" value="Genomic_DNA"/>
</dbReference>
<dbReference type="OrthoDB" id="10257284at2759"/>
<dbReference type="SUPFAM" id="SSF53254">
    <property type="entry name" value="Phosphoglycerate mutase-like"/>
    <property type="match status" value="1"/>
</dbReference>
<evidence type="ECO:0000313" key="3">
    <source>
        <dbReference type="EMBL" id="EGC38841.1"/>
    </source>
</evidence>
<dbReference type="PROSITE" id="PS00616">
    <property type="entry name" value="HIS_ACID_PHOSPHAT_1"/>
    <property type="match status" value="1"/>
</dbReference>
<dbReference type="AlphaFoldDB" id="F0ZB15"/>
<dbReference type="VEuPathDB" id="AmoebaDB:DICPUDRAFT_96769"/>
<dbReference type="InterPro" id="IPR050645">
    <property type="entry name" value="Histidine_acid_phosphatase"/>
</dbReference>
<comment type="similarity">
    <text evidence="1">Belongs to the histidine acid phosphatase family.</text>
</comment>
<dbReference type="InterPro" id="IPR000560">
    <property type="entry name" value="His_Pase_clade-2"/>
</dbReference>
<dbReference type="Gene3D" id="3.40.50.1240">
    <property type="entry name" value="Phosphoglycerate mutase-like"/>
    <property type="match status" value="1"/>
</dbReference>
<sequence length="411" mass="46517">MIKTTLVVLVLSLLGVAYSQKPFYCQANLPNPSENTNDLTLEMVQILTRHGDRTPLYSTLKSDMSVWDCDLGWFMVSSQNNIPGPASDVNRLFRKVYMPNREYFPGNCSDGQLTSLGYSQHIQLGQALRELYVDKYQLLPTQLTDSNTIWVRSTDVPRTIQSAQAHLTALFPPAPVSNGEGIAVININTMDSYYENMTPNSVLCPELAILLANATSTPEYQEWVKNTTELKQQIMQALDISVFPGWSSFMDLFFATQCHDFPLPAGITQEMVDGAYEAAFWQYSYQLSFPMIARLGMSTFLEEMVENIRNYIDNVDNTKYYLFSGHDDSVGPFTNLFGLMKEWPPYASHVELELWSDSKKNYFLQFKCNGESFTLNGCSDVMCPIDSFFEVAYSILVPDYVDACSNSTSIY</sequence>
<keyword evidence="2" id="KW-0732">Signal</keyword>
<dbReference type="PANTHER" id="PTHR11567:SF203">
    <property type="entry name" value="COUNTING FACTOR 60"/>
    <property type="match status" value="1"/>
</dbReference>
<accession>F0ZB15</accession>
<evidence type="ECO:0008006" key="5">
    <source>
        <dbReference type="Google" id="ProtNLM"/>
    </source>
</evidence>
<reference evidence="4" key="1">
    <citation type="journal article" date="2011" name="Genome Biol.">
        <title>Comparative genomics of the social amoebae Dictyostelium discoideum and Dictyostelium purpureum.</title>
        <authorList>
            <consortium name="US DOE Joint Genome Institute (JGI-PGF)"/>
            <person name="Sucgang R."/>
            <person name="Kuo A."/>
            <person name="Tian X."/>
            <person name="Salerno W."/>
            <person name="Parikh A."/>
            <person name="Feasley C.L."/>
            <person name="Dalin E."/>
            <person name="Tu H."/>
            <person name="Huang E."/>
            <person name="Barry K."/>
            <person name="Lindquist E."/>
            <person name="Shapiro H."/>
            <person name="Bruce D."/>
            <person name="Schmutz J."/>
            <person name="Salamov A."/>
            <person name="Fey P."/>
            <person name="Gaudet P."/>
            <person name="Anjard C."/>
            <person name="Babu M.M."/>
            <person name="Basu S."/>
            <person name="Bushmanova Y."/>
            <person name="van der Wel H."/>
            <person name="Katoh-Kurasawa M."/>
            <person name="Dinh C."/>
            <person name="Coutinho P.M."/>
            <person name="Saito T."/>
            <person name="Elias M."/>
            <person name="Schaap P."/>
            <person name="Kay R.R."/>
            <person name="Henrissat B."/>
            <person name="Eichinger L."/>
            <person name="Rivero F."/>
            <person name="Putnam N.H."/>
            <person name="West C.M."/>
            <person name="Loomis W.F."/>
            <person name="Chisholm R.L."/>
            <person name="Shaulsky G."/>
            <person name="Strassmann J.E."/>
            <person name="Queller D.C."/>
            <person name="Kuspa A."/>
            <person name="Grigoriev I.V."/>
        </authorList>
    </citation>
    <scope>NUCLEOTIDE SEQUENCE [LARGE SCALE GENOMIC DNA]</scope>
    <source>
        <strain evidence="4">QSDP1</strain>
    </source>
</reference>
<dbReference type="Pfam" id="PF00328">
    <property type="entry name" value="His_Phos_2"/>
    <property type="match status" value="1"/>
</dbReference>
<dbReference type="eggNOG" id="KOG3720">
    <property type="taxonomic scope" value="Eukaryota"/>
</dbReference>
<dbReference type="Proteomes" id="UP000001064">
    <property type="component" value="Unassembled WGS sequence"/>
</dbReference>
<feature type="signal peptide" evidence="2">
    <location>
        <begin position="1"/>
        <end position="19"/>
    </location>
</feature>
<name>F0ZB15_DICPU</name>
<proteinExistence type="inferred from homology"/>
<dbReference type="CDD" id="cd07061">
    <property type="entry name" value="HP_HAP_like"/>
    <property type="match status" value="1"/>
</dbReference>
<dbReference type="GO" id="GO:0016791">
    <property type="term" value="F:phosphatase activity"/>
    <property type="evidence" value="ECO:0000318"/>
    <property type="project" value="GO_Central"/>
</dbReference>
<organism evidence="3 4">
    <name type="scientific">Dictyostelium purpureum</name>
    <name type="common">Slime mold</name>
    <dbReference type="NCBI Taxonomy" id="5786"/>
    <lineage>
        <taxon>Eukaryota</taxon>
        <taxon>Amoebozoa</taxon>
        <taxon>Evosea</taxon>
        <taxon>Eumycetozoa</taxon>
        <taxon>Dictyostelia</taxon>
        <taxon>Dictyosteliales</taxon>
        <taxon>Dictyosteliaceae</taxon>
        <taxon>Dictyostelium</taxon>
    </lineage>
</organism>
<feature type="chain" id="PRO_5003264991" description="Counting factor 60" evidence="2">
    <location>
        <begin position="20"/>
        <end position="411"/>
    </location>
</feature>
<dbReference type="FunCoup" id="F0ZB15">
    <property type="interactions" value="3"/>
</dbReference>
<evidence type="ECO:0000256" key="1">
    <source>
        <dbReference type="ARBA" id="ARBA00005375"/>
    </source>
</evidence>
<dbReference type="RefSeq" id="XP_003284635.1">
    <property type="nucleotide sequence ID" value="XM_003284587.1"/>
</dbReference>
<dbReference type="InParanoid" id="F0ZB15"/>
<dbReference type="InterPro" id="IPR029033">
    <property type="entry name" value="His_PPase_superfam"/>
</dbReference>
<evidence type="ECO:0000256" key="2">
    <source>
        <dbReference type="SAM" id="SignalP"/>
    </source>
</evidence>
<dbReference type="STRING" id="5786.F0ZB15"/>
<dbReference type="PANTHER" id="PTHR11567">
    <property type="entry name" value="ACID PHOSPHATASE-RELATED"/>
    <property type="match status" value="1"/>
</dbReference>
<evidence type="ECO:0000313" key="4">
    <source>
        <dbReference type="Proteomes" id="UP000001064"/>
    </source>
</evidence>
<dbReference type="GeneID" id="10506513"/>
<gene>
    <name evidence="3" type="ORF">DICPUDRAFT_96769</name>
</gene>
<dbReference type="OMA" id="TYDTLHC"/>
<dbReference type="KEGG" id="dpp:DICPUDRAFT_96769"/>
<keyword evidence="4" id="KW-1185">Reference proteome</keyword>